<dbReference type="Proteomes" id="UP000245119">
    <property type="component" value="Linkage Group LG7"/>
</dbReference>
<organism evidence="3 4">
    <name type="scientific">Pomacea canaliculata</name>
    <name type="common">Golden apple snail</name>
    <dbReference type="NCBI Taxonomy" id="400727"/>
    <lineage>
        <taxon>Eukaryota</taxon>
        <taxon>Metazoa</taxon>
        <taxon>Spiralia</taxon>
        <taxon>Lophotrochozoa</taxon>
        <taxon>Mollusca</taxon>
        <taxon>Gastropoda</taxon>
        <taxon>Caenogastropoda</taxon>
        <taxon>Architaenioglossa</taxon>
        <taxon>Ampullarioidea</taxon>
        <taxon>Ampullariidae</taxon>
        <taxon>Pomacea</taxon>
    </lineage>
</organism>
<keyword evidence="2" id="KW-0472">Membrane</keyword>
<sequence length="557" mass="63706">MTALVLADAVADTVVLLCGAGAGDTVVDIGCLLIVVLPVLVLVKLLLVWVQLLEIFLGNDLVENVAAERLQQTPTHLCRARTVLARLSDDTFGVKGLHTSTLMHHVYDDVVAVVYLVSEGEAELKQFVDREDNRRQREVRFRSAPLGNGAEMQSFMNSFDDVNDIGCKLFTWISYILRGMSYWMPVLLTVERAVAVLWPHRVADGEDYWFSRYELCSSVVEFHDAAFEPYGEERILTTLRQDEKICHVRPLLMLNYDRYPSSQGGGGVFHEEINVRQHTFFHNQTAVIALTFETELLVLMVQIVFAIDSASRGGTNASFSYPDDYMIFQSDTSDWGLTFDMTDFWIRGTLPLPLYIIGTFGNVISINVNDICCKLFAWISYILRGMSYWMPVLLTMERAVAVLWPHRVAVDDDCWFLRVKRGADVATDHHLLVATMKIKLRSFHDTSDRPHYKFNVQFLRDRRKQNEFNCEVKNRFATLEGLLEKTGKQLDRITRDLEECLHTCSGEKRKKAQGMADFRDLAKDREKERAEAEDQKNVKTSRKKKSSEQNTGRSTRK</sequence>
<evidence type="ECO:0000256" key="1">
    <source>
        <dbReference type="SAM" id="MobiDB-lite"/>
    </source>
</evidence>
<feature type="region of interest" description="Disordered" evidence="1">
    <location>
        <begin position="509"/>
        <end position="557"/>
    </location>
</feature>
<feature type="compositionally biased region" description="Basic and acidic residues" evidence="1">
    <location>
        <begin position="517"/>
        <end position="537"/>
    </location>
</feature>
<dbReference type="AlphaFoldDB" id="A0A2T7P1K8"/>
<comment type="caution">
    <text evidence="3">The sequence shown here is derived from an EMBL/GenBank/DDBJ whole genome shotgun (WGS) entry which is preliminary data.</text>
</comment>
<accession>A0A2T7P1K8</accession>
<gene>
    <name evidence="3" type="ORF">C0Q70_12462</name>
</gene>
<proteinExistence type="predicted"/>
<feature type="transmembrane region" description="Helical" evidence="2">
    <location>
        <begin position="27"/>
        <end position="50"/>
    </location>
</feature>
<name>A0A2T7P1K8_POMCA</name>
<keyword evidence="2" id="KW-1133">Transmembrane helix</keyword>
<reference evidence="3 4" key="1">
    <citation type="submission" date="2018-04" db="EMBL/GenBank/DDBJ databases">
        <title>The genome of golden apple snail Pomacea canaliculata provides insight into stress tolerance and invasive adaptation.</title>
        <authorList>
            <person name="Liu C."/>
            <person name="Liu B."/>
            <person name="Ren Y."/>
            <person name="Zhang Y."/>
            <person name="Wang H."/>
            <person name="Li S."/>
            <person name="Jiang F."/>
            <person name="Yin L."/>
            <person name="Zhang G."/>
            <person name="Qian W."/>
            <person name="Fan W."/>
        </authorList>
    </citation>
    <scope>NUCLEOTIDE SEQUENCE [LARGE SCALE GENOMIC DNA]</scope>
    <source>
        <strain evidence="3">SZHN2017</strain>
        <tissue evidence="3">Muscle</tissue>
    </source>
</reference>
<evidence type="ECO:0000256" key="2">
    <source>
        <dbReference type="SAM" id="Phobius"/>
    </source>
</evidence>
<evidence type="ECO:0000313" key="4">
    <source>
        <dbReference type="Proteomes" id="UP000245119"/>
    </source>
</evidence>
<evidence type="ECO:0000313" key="3">
    <source>
        <dbReference type="EMBL" id="PVD27307.1"/>
    </source>
</evidence>
<dbReference type="SUPFAM" id="SSF81321">
    <property type="entry name" value="Family A G protein-coupled receptor-like"/>
    <property type="match status" value="1"/>
</dbReference>
<feature type="compositionally biased region" description="Polar residues" evidence="1">
    <location>
        <begin position="548"/>
        <end position="557"/>
    </location>
</feature>
<keyword evidence="2" id="KW-0812">Transmembrane</keyword>
<keyword evidence="4" id="KW-1185">Reference proteome</keyword>
<protein>
    <submittedName>
        <fullName evidence="3">Uncharacterized protein</fullName>
    </submittedName>
</protein>
<dbReference type="EMBL" id="PZQS01000007">
    <property type="protein sequence ID" value="PVD27307.1"/>
    <property type="molecule type" value="Genomic_DNA"/>
</dbReference>